<evidence type="ECO:0000313" key="4">
    <source>
        <dbReference type="Proteomes" id="UP000487117"/>
    </source>
</evidence>
<dbReference type="PANTHER" id="PTHR43328">
    <property type="entry name" value="ACETYLTRANSFERASE-RELATED"/>
    <property type="match status" value="1"/>
</dbReference>
<dbReference type="PROSITE" id="PS51186">
    <property type="entry name" value="GNAT"/>
    <property type="match status" value="1"/>
</dbReference>
<sequence>MPDRRAGDQADGVGSLSQGERALTPSLQGEGFTLRPWHADDLESLLHHANDAEVSRGLRDRFPYPYTRADGEAFLAGRVLTPGTLALAIEIDGQACGSIGAQQGTAERAHLAELGYWLGRAHWGQGLMTRVVGVFAPWVMDELRLFRLQATVADFNEGSARVLLKNGFQEEGLERCAVYKRGVLHDLRRFARVRTQLP</sequence>
<dbReference type="Gene3D" id="3.40.630.30">
    <property type="match status" value="1"/>
</dbReference>
<dbReference type="Pfam" id="PF13302">
    <property type="entry name" value="Acetyltransf_3"/>
    <property type="match status" value="1"/>
</dbReference>
<dbReference type="PANTHER" id="PTHR43328:SF1">
    <property type="entry name" value="N-ACETYLTRANSFERASE DOMAIN-CONTAINING PROTEIN"/>
    <property type="match status" value="1"/>
</dbReference>
<feature type="domain" description="N-acetyltransferase" evidence="2">
    <location>
        <begin position="32"/>
        <end position="192"/>
    </location>
</feature>
<dbReference type="InterPro" id="IPR016181">
    <property type="entry name" value="Acyl_CoA_acyltransferase"/>
</dbReference>
<accession>A0A7V8JL69</accession>
<dbReference type="InterPro" id="IPR000182">
    <property type="entry name" value="GNAT_dom"/>
</dbReference>
<protein>
    <submittedName>
        <fullName evidence="3">Putative ribosomal N-acetyltransferase YdaF</fullName>
    </submittedName>
</protein>
<reference evidence="4" key="1">
    <citation type="journal article" date="2020" name="MBio">
        <title>Horizontal gene transfer to a defensive symbiont with a reduced genome amongst a multipartite beetle microbiome.</title>
        <authorList>
            <person name="Waterworth S.C."/>
            <person name="Florez L.V."/>
            <person name="Rees E.R."/>
            <person name="Hertweck C."/>
            <person name="Kaltenpoth M."/>
            <person name="Kwan J.C."/>
        </authorList>
    </citation>
    <scope>NUCLEOTIDE SEQUENCE [LARGE SCALE GENOMIC DNA]</scope>
</reference>
<dbReference type="GO" id="GO:0016747">
    <property type="term" value="F:acyltransferase activity, transferring groups other than amino-acyl groups"/>
    <property type="evidence" value="ECO:0007669"/>
    <property type="project" value="InterPro"/>
</dbReference>
<gene>
    <name evidence="3" type="primary">ydaF_2</name>
    <name evidence="3" type="ORF">GAK31_02057</name>
</gene>
<dbReference type="EMBL" id="WNDS01000003">
    <property type="protein sequence ID" value="KAF1014570.1"/>
    <property type="molecule type" value="Genomic_DNA"/>
</dbReference>
<feature type="region of interest" description="Disordered" evidence="1">
    <location>
        <begin position="1"/>
        <end position="27"/>
    </location>
</feature>
<dbReference type="SUPFAM" id="SSF55729">
    <property type="entry name" value="Acyl-CoA N-acyltransferases (Nat)"/>
    <property type="match status" value="1"/>
</dbReference>
<organism evidence="3 4">
    <name type="scientific">Stenotrophomonas maltophilia</name>
    <name type="common">Pseudomonas maltophilia</name>
    <name type="synonym">Xanthomonas maltophilia</name>
    <dbReference type="NCBI Taxonomy" id="40324"/>
    <lineage>
        <taxon>Bacteria</taxon>
        <taxon>Pseudomonadati</taxon>
        <taxon>Pseudomonadota</taxon>
        <taxon>Gammaproteobacteria</taxon>
        <taxon>Lysobacterales</taxon>
        <taxon>Lysobacteraceae</taxon>
        <taxon>Stenotrophomonas</taxon>
        <taxon>Stenotrophomonas maltophilia group</taxon>
    </lineage>
</organism>
<name>A0A7V8JL69_STEMA</name>
<dbReference type="Proteomes" id="UP000487117">
    <property type="component" value="Unassembled WGS sequence"/>
</dbReference>
<dbReference type="AlphaFoldDB" id="A0A7V8JL69"/>
<keyword evidence="3" id="KW-0808">Transferase</keyword>
<evidence type="ECO:0000256" key="1">
    <source>
        <dbReference type="SAM" id="MobiDB-lite"/>
    </source>
</evidence>
<proteinExistence type="predicted"/>
<comment type="caution">
    <text evidence="3">The sequence shown here is derived from an EMBL/GenBank/DDBJ whole genome shotgun (WGS) entry which is preliminary data.</text>
</comment>
<evidence type="ECO:0000313" key="3">
    <source>
        <dbReference type="EMBL" id="KAF1014570.1"/>
    </source>
</evidence>
<evidence type="ECO:0000259" key="2">
    <source>
        <dbReference type="PROSITE" id="PS51186"/>
    </source>
</evidence>